<keyword evidence="3" id="KW-1185">Reference proteome</keyword>
<feature type="compositionally biased region" description="Basic and acidic residues" evidence="1">
    <location>
        <begin position="112"/>
        <end position="146"/>
    </location>
</feature>
<evidence type="ECO:0000313" key="3">
    <source>
        <dbReference type="Proteomes" id="UP000277580"/>
    </source>
</evidence>
<proteinExistence type="predicted"/>
<dbReference type="OrthoDB" id="10510516at2759"/>
<organism evidence="2 3">
    <name type="scientific">Morchella conica CCBAS932</name>
    <dbReference type="NCBI Taxonomy" id="1392247"/>
    <lineage>
        <taxon>Eukaryota</taxon>
        <taxon>Fungi</taxon>
        <taxon>Dikarya</taxon>
        <taxon>Ascomycota</taxon>
        <taxon>Pezizomycotina</taxon>
        <taxon>Pezizomycetes</taxon>
        <taxon>Pezizales</taxon>
        <taxon>Morchellaceae</taxon>
        <taxon>Morchella</taxon>
    </lineage>
</organism>
<sequence length="155" mass="17275">MPYTSPFTPASQANTSSATASLEARLKNYENALKSSEAELKRIAPLLERKTDRITAINTAFNQTGKEDIWRPVYIPLLKEIEALEKQRDEAERGRAKYAAAVRAARYNLTAAKEREEAKGAEAKKGEDKETKKVGEGAKKDANLKEDSDEEMQDV</sequence>
<accession>A0A3N4KCD4</accession>
<protein>
    <submittedName>
        <fullName evidence="2">Uncharacterized protein</fullName>
    </submittedName>
</protein>
<feature type="region of interest" description="Disordered" evidence="1">
    <location>
        <begin position="109"/>
        <end position="155"/>
    </location>
</feature>
<dbReference type="AlphaFoldDB" id="A0A3N4KCD4"/>
<gene>
    <name evidence="2" type="ORF">P167DRAFT_579772</name>
</gene>
<evidence type="ECO:0000256" key="1">
    <source>
        <dbReference type="SAM" id="MobiDB-lite"/>
    </source>
</evidence>
<name>A0A3N4KCD4_9PEZI</name>
<dbReference type="Proteomes" id="UP000277580">
    <property type="component" value="Unassembled WGS sequence"/>
</dbReference>
<dbReference type="EMBL" id="ML119202">
    <property type="protein sequence ID" value="RPB06972.1"/>
    <property type="molecule type" value="Genomic_DNA"/>
</dbReference>
<dbReference type="InParanoid" id="A0A3N4KCD4"/>
<reference evidence="2 3" key="1">
    <citation type="journal article" date="2018" name="Nat. Ecol. Evol.">
        <title>Pezizomycetes genomes reveal the molecular basis of ectomycorrhizal truffle lifestyle.</title>
        <authorList>
            <person name="Murat C."/>
            <person name="Payen T."/>
            <person name="Noel B."/>
            <person name="Kuo A."/>
            <person name="Morin E."/>
            <person name="Chen J."/>
            <person name="Kohler A."/>
            <person name="Krizsan K."/>
            <person name="Balestrini R."/>
            <person name="Da Silva C."/>
            <person name="Montanini B."/>
            <person name="Hainaut M."/>
            <person name="Levati E."/>
            <person name="Barry K.W."/>
            <person name="Belfiori B."/>
            <person name="Cichocki N."/>
            <person name="Clum A."/>
            <person name="Dockter R.B."/>
            <person name="Fauchery L."/>
            <person name="Guy J."/>
            <person name="Iotti M."/>
            <person name="Le Tacon F."/>
            <person name="Lindquist E.A."/>
            <person name="Lipzen A."/>
            <person name="Malagnac F."/>
            <person name="Mello A."/>
            <person name="Molinier V."/>
            <person name="Miyauchi S."/>
            <person name="Poulain J."/>
            <person name="Riccioni C."/>
            <person name="Rubini A."/>
            <person name="Sitrit Y."/>
            <person name="Splivallo R."/>
            <person name="Traeger S."/>
            <person name="Wang M."/>
            <person name="Zifcakova L."/>
            <person name="Wipf D."/>
            <person name="Zambonelli A."/>
            <person name="Paolocci F."/>
            <person name="Nowrousian M."/>
            <person name="Ottonello S."/>
            <person name="Baldrian P."/>
            <person name="Spatafora J.W."/>
            <person name="Henrissat B."/>
            <person name="Nagy L.G."/>
            <person name="Aury J.M."/>
            <person name="Wincker P."/>
            <person name="Grigoriev I.V."/>
            <person name="Bonfante P."/>
            <person name="Martin F.M."/>
        </authorList>
    </citation>
    <scope>NUCLEOTIDE SEQUENCE [LARGE SCALE GENOMIC DNA]</scope>
    <source>
        <strain evidence="2 3">CCBAS932</strain>
    </source>
</reference>
<evidence type="ECO:0000313" key="2">
    <source>
        <dbReference type="EMBL" id="RPB06972.1"/>
    </source>
</evidence>